<feature type="region of interest" description="Disordered" evidence="1">
    <location>
        <begin position="1"/>
        <end position="32"/>
    </location>
</feature>
<dbReference type="PANTHER" id="PTHR22955">
    <property type="entry name" value="RETROTRANSPOSON"/>
    <property type="match status" value="1"/>
</dbReference>
<evidence type="ECO:0000313" key="3">
    <source>
        <dbReference type="EMBL" id="CAB0038697.1"/>
    </source>
</evidence>
<evidence type="ECO:0000256" key="2">
    <source>
        <dbReference type="SAM" id="Phobius"/>
    </source>
</evidence>
<dbReference type="PANTHER" id="PTHR22955:SF77">
    <property type="entry name" value="ASPARTIC PUTATIVE DOMAIN-CONTAINING PROTEIN-RELATED"/>
    <property type="match status" value="1"/>
</dbReference>
<keyword evidence="2" id="KW-0472">Membrane</keyword>
<sequence>MRARETESGAAADRQAHNRSRQMSSSTQHGQTREIFARQSSQFFEVNQRARVTNKVRSFCARGRRLEDKAYAEIRVFFEAPYRPKKIIVVKKAVFCFKRHFPRMSWPRDGRRSVFDVMRIILEYFSLNWWRLPKDFYRDVLLLTRFERILRDCRSHISYDATYVKAGVPPLTLLADERARIYQRRPEDVKEEERRETLGKWQNRGASKGRWTHHLIPNIAEWLERGHGEVNYYLTQLLSGHGYFKSHSQRYDNTLSALCPACPTTIEDAEHVFFHCLRFYEERERLSQVLQEVIEPENIVRLMLETASNWMVVASFAQSVVSRLRHKHSHTDSFDGPITLSEVAPLQELQQHRSSSQRRFCCKIYGSRKLTGTFNLLAGDWGLSSRWQRFRASLSDVEQIRVPRWFGGSEQSNYILHGFSDASKRAYAAAVYIVILGCISRLIMAKTKIAPAKLETLPRLELCGAELLVKLTKQILCNVESQPEQMHFWCDSKVVLDWLDGHPSHWQTSVANRVSYVNSSYPNAV</sequence>
<dbReference type="Proteomes" id="UP000479190">
    <property type="component" value="Unassembled WGS sequence"/>
</dbReference>
<reference evidence="3 4" key="1">
    <citation type="submission" date="2020-02" db="EMBL/GenBank/DDBJ databases">
        <authorList>
            <person name="Ferguson B K."/>
        </authorList>
    </citation>
    <scope>NUCLEOTIDE SEQUENCE [LARGE SCALE GENOMIC DNA]</scope>
</reference>
<feature type="compositionally biased region" description="Polar residues" evidence="1">
    <location>
        <begin position="21"/>
        <end position="30"/>
    </location>
</feature>
<accession>A0A6H5IST2</accession>
<evidence type="ECO:0008006" key="5">
    <source>
        <dbReference type="Google" id="ProtNLM"/>
    </source>
</evidence>
<protein>
    <recommendedName>
        <fullName evidence="5">RNase H type-1 domain-containing protein</fullName>
    </recommendedName>
</protein>
<gene>
    <name evidence="3" type="ORF">TBRA_LOCUS10468</name>
</gene>
<evidence type="ECO:0000313" key="4">
    <source>
        <dbReference type="Proteomes" id="UP000479190"/>
    </source>
</evidence>
<feature type="transmembrane region" description="Helical" evidence="2">
    <location>
        <begin position="426"/>
        <end position="444"/>
    </location>
</feature>
<name>A0A6H5IST2_9HYME</name>
<dbReference type="OrthoDB" id="8038274at2759"/>
<dbReference type="Pfam" id="PF05380">
    <property type="entry name" value="Peptidase_A17"/>
    <property type="match status" value="1"/>
</dbReference>
<dbReference type="EMBL" id="CADCXV010000922">
    <property type="protein sequence ID" value="CAB0038697.1"/>
    <property type="molecule type" value="Genomic_DNA"/>
</dbReference>
<dbReference type="InterPro" id="IPR008042">
    <property type="entry name" value="Retrotrans_Pao"/>
</dbReference>
<keyword evidence="2" id="KW-0812">Transmembrane</keyword>
<keyword evidence="2" id="KW-1133">Transmembrane helix</keyword>
<proteinExistence type="predicted"/>
<organism evidence="3 4">
    <name type="scientific">Trichogramma brassicae</name>
    <dbReference type="NCBI Taxonomy" id="86971"/>
    <lineage>
        <taxon>Eukaryota</taxon>
        <taxon>Metazoa</taxon>
        <taxon>Ecdysozoa</taxon>
        <taxon>Arthropoda</taxon>
        <taxon>Hexapoda</taxon>
        <taxon>Insecta</taxon>
        <taxon>Pterygota</taxon>
        <taxon>Neoptera</taxon>
        <taxon>Endopterygota</taxon>
        <taxon>Hymenoptera</taxon>
        <taxon>Apocrita</taxon>
        <taxon>Proctotrupomorpha</taxon>
        <taxon>Chalcidoidea</taxon>
        <taxon>Trichogrammatidae</taxon>
        <taxon>Trichogramma</taxon>
    </lineage>
</organism>
<dbReference type="AlphaFoldDB" id="A0A6H5IST2"/>
<evidence type="ECO:0000256" key="1">
    <source>
        <dbReference type="SAM" id="MobiDB-lite"/>
    </source>
</evidence>
<keyword evidence="4" id="KW-1185">Reference proteome</keyword>